<keyword evidence="3" id="KW-0732">Signal</keyword>
<dbReference type="Gene3D" id="1.10.238.10">
    <property type="entry name" value="EF-hand"/>
    <property type="match status" value="1"/>
</dbReference>
<dbReference type="InterPro" id="IPR002048">
    <property type="entry name" value="EF_hand_dom"/>
</dbReference>
<proteinExistence type="inferred from homology"/>
<feature type="domain" description="EF-hand" evidence="4">
    <location>
        <begin position="131"/>
        <end position="166"/>
    </location>
</feature>
<dbReference type="InterPro" id="IPR034325">
    <property type="entry name" value="S-100_dom"/>
</dbReference>
<name>A0A8C3NUD5_9PASS</name>
<dbReference type="PANTHER" id="PTHR11639">
    <property type="entry name" value="S100 CALCIUM-BINDING PROTEIN"/>
    <property type="match status" value="1"/>
</dbReference>
<feature type="signal peptide" evidence="3">
    <location>
        <begin position="1"/>
        <end position="24"/>
    </location>
</feature>
<feature type="chain" id="PRO_5034449288" evidence="3">
    <location>
        <begin position="25"/>
        <end position="180"/>
    </location>
</feature>
<dbReference type="PROSITE" id="PS50222">
    <property type="entry name" value="EF_HAND_2"/>
    <property type="match status" value="1"/>
</dbReference>
<accession>A0A8C3NUD5</accession>
<evidence type="ECO:0000313" key="5">
    <source>
        <dbReference type="Ensembl" id="ENSCRFP00000002678.1"/>
    </source>
</evidence>
<evidence type="ECO:0000256" key="2">
    <source>
        <dbReference type="SAM" id="MobiDB-lite"/>
    </source>
</evidence>
<organism evidence="5 6">
    <name type="scientific">Cyanoderma ruficeps</name>
    <name type="common">rufous-capped babbler</name>
    <dbReference type="NCBI Taxonomy" id="181631"/>
    <lineage>
        <taxon>Eukaryota</taxon>
        <taxon>Metazoa</taxon>
        <taxon>Chordata</taxon>
        <taxon>Craniata</taxon>
        <taxon>Vertebrata</taxon>
        <taxon>Euteleostomi</taxon>
        <taxon>Archelosauria</taxon>
        <taxon>Archosauria</taxon>
        <taxon>Dinosauria</taxon>
        <taxon>Saurischia</taxon>
        <taxon>Theropoda</taxon>
        <taxon>Coelurosauria</taxon>
        <taxon>Aves</taxon>
        <taxon>Neognathae</taxon>
        <taxon>Neoaves</taxon>
        <taxon>Telluraves</taxon>
        <taxon>Australaves</taxon>
        <taxon>Passeriformes</taxon>
        <taxon>Sylvioidea</taxon>
        <taxon>Timaliidae</taxon>
        <taxon>Cyanoderma</taxon>
    </lineage>
</organism>
<dbReference type="SUPFAM" id="SSF47473">
    <property type="entry name" value="EF-hand"/>
    <property type="match status" value="1"/>
</dbReference>
<sequence>MATSRLLPRGRASIHLLLLLQLLGDHKHPGLEMCGCRTSAPSTKQYSVSQPAPAPTKQGPPAAAGMPKGSIPIAKQLASIKALRKGSDLEKALATAALVYNNYADPESKLSKAETKSLLQSQFGHFIQGQENKPKYQEIISSLDEESENKINFEDFMILLVSLTLMSDLLQEIKNVKTTK</sequence>
<dbReference type="CDD" id="cd00213">
    <property type="entry name" value="S-100"/>
    <property type="match status" value="1"/>
</dbReference>
<dbReference type="InterPro" id="IPR013787">
    <property type="entry name" value="S100_Ca-bd_sub"/>
</dbReference>
<dbReference type="PANTHER" id="PTHR11639:SF134">
    <property type="entry name" value="PROTEIN S100-A1-RELATED"/>
    <property type="match status" value="1"/>
</dbReference>
<keyword evidence="6" id="KW-1185">Reference proteome</keyword>
<dbReference type="GO" id="GO:0048306">
    <property type="term" value="F:calcium-dependent protein binding"/>
    <property type="evidence" value="ECO:0007669"/>
    <property type="project" value="TreeGrafter"/>
</dbReference>
<dbReference type="Pfam" id="PF01023">
    <property type="entry name" value="S_100"/>
    <property type="match status" value="1"/>
</dbReference>
<dbReference type="InterPro" id="IPR011992">
    <property type="entry name" value="EF-hand-dom_pair"/>
</dbReference>
<reference evidence="5" key="2">
    <citation type="submission" date="2025-09" db="UniProtKB">
        <authorList>
            <consortium name="Ensembl"/>
        </authorList>
    </citation>
    <scope>IDENTIFICATION</scope>
</reference>
<evidence type="ECO:0000313" key="6">
    <source>
        <dbReference type="Proteomes" id="UP000694396"/>
    </source>
</evidence>
<dbReference type="AlphaFoldDB" id="A0A8C3NUD5"/>
<comment type="similarity">
    <text evidence="1">Belongs to the S-100 family.</text>
</comment>
<dbReference type="GO" id="GO:0046914">
    <property type="term" value="F:transition metal ion binding"/>
    <property type="evidence" value="ECO:0007669"/>
    <property type="project" value="InterPro"/>
</dbReference>
<reference evidence="5" key="1">
    <citation type="submission" date="2025-08" db="UniProtKB">
        <authorList>
            <consortium name="Ensembl"/>
        </authorList>
    </citation>
    <scope>IDENTIFICATION</scope>
</reference>
<dbReference type="Ensembl" id="ENSCRFT00000002796.1">
    <property type="protein sequence ID" value="ENSCRFP00000002678.1"/>
    <property type="gene ID" value="ENSCRFG00000002202.1"/>
</dbReference>
<evidence type="ECO:0000256" key="3">
    <source>
        <dbReference type="SAM" id="SignalP"/>
    </source>
</evidence>
<feature type="region of interest" description="Disordered" evidence="2">
    <location>
        <begin position="42"/>
        <end position="68"/>
    </location>
</feature>
<dbReference type="GO" id="GO:0005509">
    <property type="term" value="F:calcium ion binding"/>
    <property type="evidence" value="ECO:0007669"/>
    <property type="project" value="InterPro"/>
</dbReference>
<evidence type="ECO:0000256" key="1">
    <source>
        <dbReference type="ARBA" id="ARBA00007323"/>
    </source>
</evidence>
<protein>
    <submittedName>
        <fullName evidence="5">Sentan, cilia apical structure protein</fullName>
    </submittedName>
</protein>
<dbReference type="SMART" id="SM01394">
    <property type="entry name" value="S_100"/>
    <property type="match status" value="1"/>
</dbReference>
<evidence type="ECO:0000259" key="4">
    <source>
        <dbReference type="PROSITE" id="PS50222"/>
    </source>
</evidence>
<dbReference type="Proteomes" id="UP000694396">
    <property type="component" value="Unplaced"/>
</dbReference>